<organism evidence="2 3">
    <name type="scientific">Pleurodeles waltl</name>
    <name type="common">Iberian ribbed newt</name>
    <dbReference type="NCBI Taxonomy" id="8319"/>
    <lineage>
        <taxon>Eukaryota</taxon>
        <taxon>Metazoa</taxon>
        <taxon>Chordata</taxon>
        <taxon>Craniata</taxon>
        <taxon>Vertebrata</taxon>
        <taxon>Euteleostomi</taxon>
        <taxon>Amphibia</taxon>
        <taxon>Batrachia</taxon>
        <taxon>Caudata</taxon>
        <taxon>Salamandroidea</taxon>
        <taxon>Salamandridae</taxon>
        <taxon>Pleurodelinae</taxon>
        <taxon>Pleurodeles</taxon>
    </lineage>
</organism>
<evidence type="ECO:0000313" key="2">
    <source>
        <dbReference type="EMBL" id="KAJ1100074.1"/>
    </source>
</evidence>
<keyword evidence="3" id="KW-1185">Reference proteome</keyword>
<dbReference type="EMBL" id="JANPWB010000014">
    <property type="protein sequence ID" value="KAJ1100074.1"/>
    <property type="molecule type" value="Genomic_DNA"/>
</dbReference>
<gene>
    <name evidence="2" type="ORF">NDU88_005163</name>
</gene>
<name>A0AAV7MA72_PLEWA</name>
<accession>A0AAV7MA72</accession>
<proteinExistence type="predicted"/>
<dbReference type="Proteomes" id="UP001066276">
    <property type="component" value="Chromosome 10"/>
</dbReference>
<sequence length="91" mass="10305">MMESSAEGRQPCPRGSEGATQESDIRAMFLDLKHRLTVINTKTDLVTGRFNHLKKMVDGHGDHFTQVESRTSVIKDSRVTMSEKILQMENI</sequence>
<reference evidence="2" key="1">
    <citation type="journal article" date="2022" name="bioRxiv">
        <title>Sequencing and chromosome-scale assembly of the giantPleurodeles waltlgenome.</title>
        <authorList>
            <person name="Brown T."/>
            <person name="Elewa A."/>
            <person name="Iarovenko S."/>
            <person name="Subramanian E."/>
            <person name="Araus A.J."/>
            <person name="Petzold A."/>
            <person name="Susuki M."/>
            <person name="Suzuki K.-i.T."/>
            <person name="Hayashi T."/>
            <person name="Toyoda A."/>
            <person name="Oliveira C."/>
            <person name="Osipova E."/>
            <person name="Leigh N.D."/>
            <person name="Simon A."/>
            <person name="Yun M.H."/>
        </authorList>
    </citation>
    <scope>NUCLEOTIDE SEQUENCE</scope>
    <source>
        <strain evidence="2">20211129_DDA</strain>
        <tissue evidence="2">Liver</tissue>
    </source>
</reference>
<evidence type="ECO:0000256" key="1">
    <source>
        <dbReference type="SAM" id="MobiDB-lite"/>
    </source>
</evidence>
<dbReference type="AlphaFoldDB" id="A0AAV7MA72"/>
<protein>
    <submittedName>
        <fullName evidence="2">Uncharacterized protein</fullName>
    </submittedName>
</protein>
<feature type="region of interest" description="Disordered" evidence="1">
    <location>
        <begin position="1"/>
        <end position="22"/>
    </location>
</feature>
<evidence type="ECO:0000313" key="3">
    <source>
        <dbReference type="Proteomes" id="UP001066276"/>
    </source>
</evidence>
<comment type="caution">
    <text evidence="2">The sequence shown here is derived from an EMBL/GenBank/DDBJ whole genome shotgun (WGS) entry which is preliminary data.</text>
</comment>